<evidence type="ECO:0000256" key="3">
    <source>
        <dbReference type="ARBA" id="ARBA00022741"/>
    </source>
</evidence>
<proteinExistence type="inferred from homology"/>
<comment type="similarity">
    <text evidence="1">Belongs to the ABC transporter superfamily.</text>
</comment>
<dbReference type="PROSITE" id="PS50893">
    <property type="entry name" value="ABC_TRANSPORTER_2"/>
    <property type="match status" value="1"/>
</dbReference>
<dbReference type="GO" id="GO:0016020">
    <property type="term" value="C:membrane"/>
    <property type="evidence" value="ECO:0007669"/>
    <property type="project" value="InterPro"/>
</dbReference>
<dbReference type="InterPro" id="IPR005892">
    <property type="entry name" value="Gly-betaine_transp_ATP-bd"/>
</dbReference>
<dbReference type="InterPro" id="IPR017871">
    <property type="entry name" value="ABC_transporter-like_CS"/>
</dbReference>
<keyword evidence="4" id="KW-0067">ATP-binding</keyword>
<dbReference type="GO" id="GO:0005524">
    <property type="term" value="F:ATP binding"/>
    <property type="evidence" value="ECO:0007669"/>
    <property type="project" value="UniProtKB-KW"/>
</dbReference>
<feature type="domain" description="ABC transporter" evidence="5">
    <location>
        <begin position="26"/>
        <end position="264"/>
    </location>
</feature>
<dbReference type="NCBIfam" id="TIGR01186">
    <property type="entry name" value="proV"/>
    <property type="match status" value="1"/>
</dbReference>
<keyword evidence="3" id="KW-0547">Nucleotide-binding</keyword>
<evidence type="ECO:0000313" key="6">
    <source>
        <dbReference type="EMBL" id="KUG02466.1"/>
    </source>
</evidence>
<comment type="caution">
    <text evidence="6">The sequence shown here is derived from an EMBL/GenBank/DDBJ whole genome shotgun (WGS) entry which is preliminary data.</text>
</comment>
<dbReference type="Pfam" id="PF00005">
    <property type="entry name" value="ABC_tran"/>
    <property type="match status" value="1"/>
</dbReference>
<dbReference type="GO" id="GO:0006950">
    <property type="term" value="P:response to stress"/>
    <property type="evidence" value="ECO:0007669"/>
    <property type="project" value="UniProtKB-ARBA"/>
</dbReference>
<dbReference type="AlphaFoldDB" id="A0A0W8E1F5"/>
<protein>
    <submittedName>
        <fullName evidence="6">L-proline glycine betaine abc transport system permease protein prov</fullName>
    </submittedName>
</protein>
<keyword evidence="2" id="KW-0813">Transport</keyword>
<evidence type="ECO:0000256" key="2">
    <source>
        <dbReference type="ARBA" id="ARBA00022448"/>
    </source>
</evidence>
<dbReference type="FunFam" id="3.40.50.300:FF:000201">
    <property type="entry name" value="Glycine betaine/L-proline ABC transporter ATP-binding protein"/>
    <property type="match status" value="1"/>
</dbReference>
<dbReference type="GO" id="GO:0016887">
    <property type="term" value="F:ATP hydrolysis activity"/>
    <property type="evidence" value="ECO:0007669"/>
    <property type="project" value="InterPro"/>
</dbReference>
<evidence type="ECO:0000256" key="1">
    <source>
        <dbReference type="ARBA" id="ARBA00005417"/>
    </source>
</evidence>
<dbReference type="EMBL" id="LNQE01001918">
    <property type="protein sequence ID" value="KUG02466.1"/>
    <property type="molecule type" value="Genomic_DNA"/>
</dbReference>
<dbReference type="PANTHER" id="PTHR43869">
    <property type="entry name" value="GLYCINE BETAINE/PROLINE BETAINE TRANSPORT SYSTEM ATP-BINDING PROTEIN PROV"/>
    <property type="match status" value="1"/>
</dbReference>
<dbReference type="InterPro" id="IPR027417">
    <property type="entry name" value="P-loop_NTPase"/>
</dbReference>
<dbReference type="Gene3D" id="3.40.50.300">
    <property type="entry name" value="P-loop containing nucleotide triphosphate hydrolases"/>
    <property type="match status" value="1"/>
</dbReference>
<dbReference type="SMART" id="SM00382">
    <property type="entry name" value="AAA"/>
    <property type="match status" value="1"/>
</dbReference>
<dbReference type="InterPro" id="IPR003439">
    <property type="entry name" value="ABC_transporter-like_ATP-bd"/>
</dbReference>
<evidence type="ECO:0000259" key="5">
    <source>
        <dbReference type="PROSITE" id="PS50893"/>
    </source>
</evidence>
<gene>
    <name evidence="6" type="ORF">ASZ90_020098</name>
</gene>
<dbReference type="PANTHER" id="PTHR43869:SF1">
    <property type="entry name" value="GLYCINE BETAINE_PROLINE BETAINE TRANSPORT SYSTEM ATP-BINDING PROTEIN PROV"/>
    <property type="match status" value="1"/>
</dbReference>
<dbReference type="InterPro" id="IPR003593">
    <property type="entry name" value="AAA+_ATPase"/>
</dbReference>
<reference evidence="6" key="1">
    <citation type="journal article" date="2015" name="Proc. Natl. Acad. Sci. U.S.A.">
        <title>Networks of energetic and metabolic interactions define dynamics in microbial communities.</title>
        <authorList>
            <person name="Embree M."/>
            <person name="Liu J.K."/>
            <person name="Al-Bassam M.M."/>
            <person name="Zengler K."/>
        </authorList>
    </citation>
    <scope>NUCLEOTIDE SEQUENCE</scope>
</reference>
<accession>A0A0W8E1F5</accession>
<dbReference type="GO" id="GO:0031460">
    <property type="term" value="P:glycine betaine transport"/>
    <property type="evidence" value="ECO:0007669"/>
    <property type="project" value="InterPro"/>
</dbReference>
<evidence type="ECO:0000256" key="4">
    <source>
        <dbReference type="ARBA" id="ARBA00022840"/>
    </source>
</evidence>
<sequence length="304" mass="34443">MPDGSEYAIKVDHLWKVFTSDKKFSFNASDVERYITDGAVTAVRDVSLRIKRGEVFVIMGLSGSGKSTLIRCLTRLIEPSSGKVMINGKDVIHMDSQELTEFRRTEAAMVFQHYGLLPHRTVLENVSFGLKLRGVEVKIRDKKAREVIEKVGLDGWEQHYPAQLSGGMQQRVGIARALVQDTDLLLMDEPFSGLDPLIRREMQDELIRLQNELHKTIIFVTHDISEAVRLGDRMVVMKNGESVQEGNPQDIILNPVDEYVQKFVQDEQKIALMIEKLDKKSKVRVLDTHASEKTDRAKVKAGRA</sequence>
<dbReference type="InterPro" id="IPR051921">
    <property type="entry name" value="ABC_osmolyte_uptake_ATP-bind"/>
</dbReference>
<dbReference type="SUPFAM" id="SSF52540">
    <property type="entry name" value="P-loop containing nucleoside triphosphate hydrolases"/>
    <property type="match status" value="1"/>
</dbReference>
<organism evidence="6">
    <name type="scientific">hydrocarbon metagenome</name>
    <dbReference type="NCBI Taxonomy" id="938273"/>
    <lineage>
        <taxon>unclassified sequences</taxon>
        <taxon>metagenomes</taxon>
        <taxon>ecological metagenomes</taxon>
    </lineage>
</organism>
<dbReference type="PROSITE" id="PS00211">
    <property type="entry name" value="ABC_TRANSPORTER_1"/>
    <property type="match status" value="1"/>
</dbReference>
<name>A0A0W8E1F5_9ZZZZ</name>